<dbReference type="Gene3D" id="2.30.30.40">
    <property type="entry name" value="SH3 Domains"/>
    <property type="match status" value="1"/>
</dbReference>
<dbReference type="PANTHER" id="PTHR22617:SF23">
    <property type="entry name" value="CHEMOTAXIS PROTEIN CHEW"/>
    <property type="match status" value="1"/>
</dbReference>
<proteinExistence type="predicted"/>
<evidence type="ECO:0000259" key="1">
    <source>
        <dbReference type="PROSITE" id="PS50851"/>
    </source>
</evidence>
<dbReference type="Proteomes" id="UP001163096">
    <property type="component" value="Chromosome"/>
</dbReference>
<dbReference type="PANTHER" id="PTHR22617">
    <property type="entry name" value="CHEMOTAXIS SENSOR HISTIDINE KINASE-RELATED"/>
    <property type="match status" value="1"/>
</dbReference>
<sequence length="156" mass="17164">MATIDVVVFEIGGENYAFDIHLAREIVEMIPITPVPGAPPYIAGIINLRGEITNIIRIDGLLSLNSGKAIEDQKIIVLIPPENEGSGVGIIVDEVHSVNVVSEDDIEQMEENLSYDSNGFIKGIIKVNKGETKKEGLVIWLDMEKVLGDLIYNHQR</sequence>
<organism evidence="2 3">
    <name type="scientific">Methanogenium organophilum</name>
    <dbReference type="NCBI Taxonomy" id="2199"/>
    <lineage>
        <taxon>Archaea</taxon>
        <taxon>Methanobacteriati</taxon>
        <taxon>Methanobacteriota</taxon>
        <taxon>Stenosarchaea group</taxon>
        <taxon>Methanomicrobia</taxon>
        <taxon>Methanomicrobiales</taxon>
        <taxon>Methanomicrobiaceae</taxon>
        <taxon>Methanogenium</taxon>
    </lineage>
</organism>
<dbReference type="InterPro" id="IPR039315">
    <property type="entry name" value="CheW"/>
</dbReference>
<dbReference type="RefSeq" id="WP_268187601.1">
    <property type="nucleotide sequence ID" value="NZ_CP113361.1"/>
</dbReference>
<dbReference type="KEGG" id="mou:OU421_05475"/>
<feature type="domain" description="CheW-like" evidence="1">
    <location>
        <begin position="3"/>
        <end position="152"/>
    </location>
</feature>
<dbReference type="Pfam" id="PF01584">
    <property type="entry name" value="CheW"/>
    <property type="match status" value="1"/>
</dbReference>
<dbReference type="Gene3D" id="2.40.50.180">
    <property type="entry name" value="CheA-289, Domain 4"/>
    <property type="match status" value="1"/>
</dbReference>
<dbReference type="GO" id="GO:0007165">
    <property type="term" value="P:signal transduction"/>
    <property type="evidence" value="ECO:0007669"/>
    <property type="project" value="InterPro"/>
</dbReference>
<dbReference type="GO" id="GO:0006935">
    <property type="term" value="P:chemotaxis"/>
    <property type="evidence" value="ECO:0007669"/>
    <property type="project" value="InterPro"/>
</dbReference>
<evidence type="ECO:0000313" key="2">
    <source>
        <dbReference type="EMBL" id="WAI02323.1"/>
    </source>
</evidence>
<dbReference type="SUPFAM" id="SSF50341">
    <property type="entry name" value="CheW-like"/>
    <property type="match status" value="1"/>
</dbReference>
<dbReference type="GeneID" id="76834531"/>
<name>A0A9X9S6I4_METOG</name>
<dbReference type="InterPro" id="IPR036061">
    <property type="entry name" value="CheW-like_dom_sf"/>
</dbReference>
<dbReference type="AlphaFoldDB" id="A0A9X9S6I4"/>
<gene>
    <name evidence="2" type="ORF">OU421_05475</name>
</gene>
<dbReference type="PROSITE" id="PS50851">
    <property type="entry name" value="CHEW"/>
    <property type="match status" value="1"/>
</dbReference>
<reference evidence="2" key="1">
    <citation type="submission" date="2022-11" db="EMBL/GenBank/DDBJ databases">
        <title>Complete genome sequence of Methanogenium organophilum DSM 3596.</title>
        <authorList>
            <person name="Chen S.-C."/>
            <person name="Lai S.-J."/>
            <person name="You Y.-T."/>
        </authorList>
    </citation>
    <scope>NUCLEOTIDE SEQUENCE</scope>
    <source>
        <strain evidence="2">DSM 3596</strain>
    </source>
</reference>
<evidence type="ECO:0000313" key="3">
    <source>
        <dbReference type="Proteomes" id="UP001163096"/>
    </source>
</evidence>
<accession>A0A9X9S6I4</accession>
<keyword evidence="3" id="KW-1185">Reference proteome</keyword>
<dbReference type="SMART" id="SM00260">
    <property type="entry name" value="CheW"/>
    <property type="match status" value="1"/>
</dbReference>
<dbReference type="GO" id="GO:0005829">
    <property type="term" value="C:cytosol"/>
    <property type="evidence" value="ECO:0007669"/>
    <property type="project" value="TreeGrafter"/>
</dbReference>
<dbReference type="InterPro" id="IPR002545">
    <property type="entry name" value="CheW-lke_dom"/>
</dbReference>
<dbReference type="EMBL" id="CP113361">
    <property type="protein sequence ID" value="WAI02323.1"/>
    <property type="molecule type" value="Genomic_DNA"/>
</dbReference>
<protein>
    <submittedName>
        <fullName evidence="2">Chemotaxis protein CheW</fullName>
    </submittedName>
</protein>